<dbReference type="InterPro" id="IPR029044">
    <property type="entry name" value="Nucleotide-diphossugar_trans"/>
</dbReference>
<dbReference type="PANTHER" id="PTHR36529:SF1">
    <property type="entry name" value="GLYCOSYLTRANSFERASE"/>
    <property type="match status" value="1"/>
</dbReference>
<dbReference type="Gene3D" id="3.90.550.10">
    <property type="entry name" value="Spore Coat Polysaccharide Biosynthesis Protein SpsA, Chain A"/>
    <property type="match status" value="1"/>
</dbReference>
<evidence type="ECO:0000313" key="1">
    <source>
        <dbReference type="EMBL" id="GJD44856.1"/>
    </source>
</evidence>
<accession>A0ABQ4QJE2</accession>
<dbReference type="Pfam" id="PF09837">
    <property type="entry name" value="DUF2064"/>
    <property type="match status" value="1"/>
</dbReference>
<name>A0ABQ4QJE2_9HYPH</name>
<dbReference type="EMBL" id="BPQG01000039">
    <property type="protein sequence ID" value="GJD44856.1"/>
    <property type="molecule type" value="Genomic_DNA"/>
</dbReference>
<reference evidence="1 2" key="1">
    <citation type="journal article" date="2021" name="Front. Microbiol.">
        <title>Comprehensive Comparative Genomics and Phenotyping of Methylobacterium Species.</title>
        <authorList>
            <person name="Alessa O."/>
            <person name="Ogura Y."/>
            <person name="Fujitani Y."/>
            <person name="Takami H."/>
            <person name="Hayashi T."/>
            <person name="Sahin N."/>
            <person name="Tani A."/>
        </authorList>
    </citation>
    <scope>NUCLEOTIDE SEQUENCE [LARGE SCALE GENOMIC DNA]</scope>
    <source>
        <strain evidence="1 2">DSM 23679</strain>
    </source>
</reference>
<proteinExistence type="predicted"/>
<gene>
    <name evidence="1" type="ORF">AFCDBAGC_2725</name>
</gene>
<evidence type="ECO:0000313" key="2">
    <source>
        <dbReference type="Proteomes" id="UP001055117"/>
    </source>
</evidence>
<dbReference type="Proteomes" id="UP001055117">
    <property type="component" value="Unassembled WGS sequence"/>
</dbReference>
<organism evidence="1 2">
    <name type="scientific">Methylobacterium cerastii</name>
    <dbReference type="NCBI Taxonomy" id="932741"/>
    <lineage>
        <taxon>Bacteria</taxon>
        <taxon>Pseudomonadati</taxon>
        <taxon>Pseudomonadota</taxon>
        <taxon>Alphaproteobacteria</taxon>
        <taxon>Hyphomicrobiales</taxon>
        <taxon>Methylobacteriaceae</taxon>
        <taxon>Methylobacterium</taxon>
    </lineage>
</organism>
<keyword evidence="2" id="KW-1185">Reference proteome</keyword>
<sequence>MLGPAIDGGYTLIGLKRDHPELFVDIPWSTHDVLRLTLERAEKIGLAVEMLPLWYDIDDLETLRILQAEIAGIPPAFASSGISGGPATATAMMLAQWPKV</sequence>
<dbReference type="PANTHER" id="PTHR36529">
    <property type="entry name" value="SLL1095 PROTEIN"/>
    <property type="match status" value="1"/>
</dbReference>
<dbReference type="SUPFAM" id="SSF53448">
    <property type="entry name" value="Nucleotide-diphospho-sugar transferases"/>
    <property type="match status" value="1"/>
</dbReference>
<comment type="caution">
    <text evidence="1">The sequence shown here is derived from an EMBL/GenBank/DDBJ whole genome shotgun (WGS) entry which is preliminary data.</text>
</comment>
<dbReference type="InterPro" id="IPR018641">
    <property type="entry name" value="Trfase_1_rSAM/seldom-assoc"/>
</dbReference>
<evidence type="ECO:0008006" key="3">
    <source>
        <dbReference type="Google" id="ProtNLM"/>
    </source>
</evidence>
<protein>
    <recommendedName>
        <fullName evidence="3">DUF2064 domain-containing protein</fullName>
    </recommendedName>
</protein>